<dbReference type="CDD" id="cd20548">
    <property type="entry name" value="CYCLIN_RB-like"/>
    <property type="match status" value="1"/>
</dbReference>
<dbReference type="GO" id="GO:0005667">
    <property type="term" value="C:transcription regulator complex"/>
    <property type="evidence" value="ECO:0007669"/>
    <property type="project" value="TreeGrafter"/>
</dbReference>
<dbReference type="GO" id="GO:0006357">
    <property type="term" value="P:regulation of transcription by RNA polymerase II"/>
    <property type="evidence" value="ECO:0007669"/>
    <property type="project" value="InterPro"/>
</dbReference>
<dbReference type="Gene3D" id="1.10.472.10">
    <property type="entry name" value="Cyclin-like"/>
    <property type="match status" value="2"/>
</dbReference>
<dbReference type="Pfam" id="PF01857">
    <property type="entry name" value="RB_B"/>
    <property type="match status" value="1"/>
</dbReference>
<dbReference type="PANTHER" id="PTHR13742">
    <property type="entry name" value="RETINOBLASTOMA-ASSOCIATED PROTEIN RB -RELATED"/>
    <property type="match status" value="1"/>
</dbReference>
<protein>
    <recommendedName>
        <fullName evidence="2">Retinoblastoma-associated protein A-box domain-containing protein</fullName>
    </recommendedName>
</protein>
<feature type="region of interest" description="Disordered" evidence="1">
    <location>
        <begin position="578"/>
        <end position="598"/>
    </location>
</feature>
<name>A0A9W7CGQ3_9STRA</name>
<reference evidence="4" key="1">
    <citation type="journal article" date="2023" name="Commun. Biol.">
        <title>Genome analysis of Parmales, the sister group of diatoms, reveals the evolutionary specialization of diatoms from phago-mixotrophs to photoautotrophs.</title>
        <authorList>
            <person name="Ban H."/>
            <person name="Sato S."/>
            <person name="Yoshikawa S."/>
            <person name="Yamada K."/>
            <person name="Nakamura Y."/>
            <person name="Ichinomiya M."/>
            <person name="Sato N."/>
            <person name="Blanc-Mathieu R."/>
            <person name="Endo H."/>
            <person name="Kuwata A."/>
            <person name="Ogata H."/>
        </authorList>
    </citation>
    <scope>NUCLEOTIDE SEQUENCE [LARGE SCALE GENOMIC DNA]</scope>
    <source>
        <strain evidence="4">NIES 3699</strain>
    </source>
</reference>
<dbReference type="SUPFAM" id="SSF47954">
    <property type="entry name" value="Cyclin-like"/>
    <property type="match status" value="2"/>
</dbReference>
<evidence type="ECO:0000313" key="3">
    <source>
        <dbReference type="EMBL" id="GMI05385.1"/>
    </source>
</evidence>
<dbReference type="GO" id="GO:0000977">
    <property type="term" value="F:RNA polymerase II transcription regulatory region sequence-specific DNA binding"/>
    <property type="evidence" value="ECO:0007669"/>
    <property type="project" value="TreeGrafter"/>
</dbReference>
<organism evidence="3 4">
    <name type="scientific">Triparma verrucosa</name>
    <dbReference type="NCBI Taxonomy" id="1606542"/>
    <lineage>
        <taxon>Eukaryota</taxon>
        <taxon>Sar</taxon>
        <taxon>Stramenopiles</taxon>
        <taxon>Ochrophyta</taxon>
        <taxon>Bolidophyceae</taxon>
        <taxon>Parmales</taxon>
        <taxon>Triparmaceae</taxon>
        <taxon>Triparma</taxon>
    </lineage>
</organism>
<dbReference type="InterPro" id="IPR002719">
    <property type="entry name" value="RB_B"/>
</dbReference>
<dbReference type="SMART" id="SM01368">
    <property type="entry name" value="RB_A"/>
    <property type="match status" value="1"/>
</dbReference>
<dbReference type="Proteomes" id="UP001165160">
    <property type="component" value="Unassembled WGS sequence"/>
</dbReference>
<dbReference type="AlphaFoldDB" id="A0A9W7CGQ3"/>
<feature type="compositionally biased region" description="Low complexity" evidence="1">
    <location>
        <begin position="151"/>
        <end position="168"/>
    </location>
</feature>
<comment type="caution">
    <text evidence="3">The sequence shown here is derived from an EMBL/GenBank/DDBJ whole genome shotgun (WGS) entry which is preliminary data.</text>
</comment>
<proteinExistence type="predicted"/>
<dbReference type="GO" id="GO:0005634">
    <property type="term" value="C:nucleus"/>
    <property type="evidence" value="ECO:0007669"/>
    <property type="project" value="InterPro"/>
</dbReference>
<dbReference type="PANTHER" id="PTHR13742:SF17">
    <property type="entry name" value="RE32990P-RELATED"/>
    <property type="match status" value="1"/>
</dbReference>
<keyword evidence="4" id="KW-1185">Reference proteome</keyword>
<dbReference type="GO" id="GO:0000785">
    <property type="term" value="C:chromatin"/>
    <property type="evidence" value="ECO:0007669"/>
    <property type="project" value="TreeGrafter"/>
</dbReference>
<dbReference type="GO" id="GO:2000134">
    <property type="term" value="P:negative regulation of G1/S transition of mitotic cell cycle"/>
    <property type="evidence" value="ECO:0007669"/>
    <property type="project" value="TreeGrafter"/>
</dbReference>
<feature type="domain" description="Retinoblastoma-associated protein A-box" evidence="2">
    <location>
        <begin position="520"/>
        <end position="743"/>
    </location>
</feature>
<dbReference type="GO" id="GO:0030154">
    <property type="term" value="P:cell differentiation"/>
    <property type="evidence" value="ECO:0007669"/>
    <property type="project" value="TreeGrafter"/>
</dbReference>
<dbReference type="InterPro" id="IPR036915">
    <property type="entry name" value="Cyclin-like_sf"/>
</dbReference>
<dbReference type="Pfam" id="PF01858">
    <property type="entry name" value="RB_A"/>
    <property type="match status" value="1"/>
</dbReference>
<evidence type="ECO:0000313" key="4">
    <source>
        <dbReference type="Proteomes" id="UP001165160"/>
    </source>
</evidence>
<dbReference type="InterPro" id="IPR028309">
    <property type="entry name" value="RB_fam"/>
</dbReference>
<gene>
    <name evidence="3" type="ORF">TrVE_jg13643</name>
</gene>
<dbReference type="EMBL" id="BRXX01000330">
    <property type="protein sequence ID" value="GMI05385.1"/>
    <property type="molecule type" value="Genomic_DNA"/>
</dbReference>
<evidence type="ECO:0000256" key="1">
    <source>
        <dbReference type="SAM" id="MobiDB-lite"/>
    </source>
</evidence>
<evidence type="ECO:0000259" key="2">
    <source>
        <dbReference type="SMART" id="SM01368"/>
    </source>
</evidence>
<sequence>MSAPLHFVVGSAVANAPSSGPSSPTLTALTDSYQSLISGSPPLFGLVQTAAFSTNPNSKRNSTAKVLLEIASAICATADHFSEAERASTFPTVFVEEGQSKVEFLADSVGDYIRQTCGEKAADKGISVLALFDLCVKLCDRFRADSPPPATQTATTTTAATTTTTTTTKPNPRPFFGPATLQSLTDILRRLTISLNVRRKFDWLKGKNWLSDSDGENAWLLHLCLLWEKERKEGSILACSWNHDSISVHNYKHMVSCVAFVAKSCAHSGGTSRFESMEDEAVAALSMMPVKVDSSESNVVVSIAADSRVSLADIESNLESIDKSCKELASAGILKGYDGKTFGPCLSNPENAETLSNYYDSRIQALLDTPSKCAFIVDGRSLMTSASRNIVGHKFLMSKPTVPPRREASPLVRFSTIMPADGGGPAAGTGPAHSQSQSLLGSDMRETMRSSGSLLHGVTGIFDLASSNIPSVNKFASASIPGNTGGTKTPPFSLVRTGSNYNSANGSPVSGQFSMSVAQTPMTSALEQMDWALVISTSQPKPSPELMSYFEGNTINFDGIVKLVDVLLMKVSTNSTDDPKIISLPPQPPSPNSAAASTSGGAPLLFLHDSGEMKVLPNGEFCDKLRRSVLDIFYKSLHKLLDSETSRLQTNRHHALLSNKTFHASLFACCAEVVLHTHLCTDLKFPHVVNACGIDVFDFLKVTESFVKCSGLPPSLKKHLSDVEESILDFHAWNTDAKLCRILADERSKLTWPPAILRSEVDEGGRGRVGGDSTPTLAAVSIFLRKLVCLSSKQIAILCSSLGVDSYLADQIWTIFKYCLASKLEIFNNRRTDQIILCSIYSTCKIARCQPEVTFARIIEQYKLLRPGREAHHYKVIKDVVMPSQDKKGRGNIIDFYNRVFVANMKEYIQKFQLIAEQREAAAQVEKVEDAVDFVYKNVEGGGVVGWEQQKGGNTKRKQQEAEAKKYDSFIDQTITKRHKIPVISSLPNNIGSGSPARVEQSNVFVSSNGAYQHRNLTPMSRALYSFGESPAADLAIINRSVSGRGGVEGGRRESLLIPNLNDN</sequence>
<accession>A0A9W7CGQ3</accession>
<dbReference type="InterPro" id="IPR002720">
    <property type="entry name" value="RB_A"/>
</dbReference>
<feature type="region of interest" description="Disordered" evidence="1">
    <location>
        <begin position="146"/>
        <end position="175"/>
    </location>
</feature>